<name>A0AA39SBU5_ACESA</name>
<reference evidence="7" key="2">
    <citation type="submission" date="2023-06" db="EMBL/GenBank/DDBJ databases">
        <authorList>
            <person name="Swenson N.G."/>
            <person name="Wegrzyn J.L."/>
            <person name="Mcevoy S.L."/>
        </authorList>
    </citation>
    <scope>NUCLEOTIDE SEQUENCE</scope>
    <source>
        <strain evidence="7">NS2018</strain>
        <tissue evidence="7">Leaf</tissue>
    </source>
</reference>
<feature type="domain" description="Myb-like" evidence="5">
    <location>
        <begin position="164"/>
        <end position="209"/>
    </location>
</feature>
<evidence type="ECO:0000313" key="8">
    <source>
        <dbReference type="Proteomes" id="UP001168877"/>
    </source>
</evidence>
<evidence type="ECO:0000256" key="1">
    <source>
        <dbReference type="ARBA" id="ARBA00004123"/>
    </source>
</evidence>
<dbReference type="GO" id="GO:0000981">
    <property type="term" value="F:DNA-binding transcription factor activity, RNA polymerase II-specific"/>
    <property type="evidence" value="ECO:0007669"/>
    <property type="project" value="TreeGrafter"/>
</dbReference>
<keyword evidence="4" id="KW-0539">Nucleus</keyword>
<proteinExistence type="predicted"/>
<evidence type="ECO:0000259" key="6">
    <source>
        <dbReference type="PROSITE" id="PS51294"/>
    </source>
</evidence>
<dbReference type="SUPFAM" id="SSF46689">
    <property type="entry name" value="Homeodomain-like"/>
    <property type="match status" value="1"/>
</dbReference>
<keyword evidence="8" id="KW-1185">Reference proteome</keyword>
<dbReference type="EMBL" id="JAUESC010000381">
    <property type="protein sequence ID" value="KAK0588904.1"/>
    <property type="molecule type" value="Genomic_DNA"/>
</dbReference>
<dbReference type="PROSITE" id="PS50090">
    <property type="entry name" value="MYB_LIKE"/>
    <property type="match status" value="1"/>
</dbReference>
<keyword evidence="2" id="KW-0805">Transcription regulation</keyword>
<dbReference type="Gene3D" id="1.10.10.60">
    <property type="entry name" value="Homeodomain-like"/>
    <property type="match status" value="1"/>
</dbReference>
<evidence type="ECO:0000259" key="5">
    <source>
        <dbReference type="PROSITE" id="PS50090"/>
    </source>
</evidence>
<dbReference type="PANTHER" id="PTHR45614:SF273">
    <property type="entry name" value="MYB DOMAIN PROTEIN 100-RELATED"/>
    <property type="match status" value="1"/>
</dbReference>
<evidence type="ECO:0000256" key="4">
    <source>
        <dbReference type="ARBA" id="ARBA00023242"/>
    </source>
</evidence>
<dbReference type="PROSITE" id="PS51294">
    <property type="entry name" value="HTH_MYB"/>
    <property type="match status" value="1"/>
</dbReference>
<evidence type="ECO:0000256" key="2">
    <source>
        <dbReference type="ARBA" id="ARBA00023015"/>
    </source>
</evidence>
<organism evidence="7 8">
    <name type="scientific">Acer saccharum</name>
    <name type="common">Sugar maple</name>
    <dbReference type="NCBI Taxonomy" id="4024"/>
    <lineage>
        <taxon>Eukaryota</taxon>
        <taxon>Viridiplantae</taxon>
        <taxon>Streptophyta</taxon>
        <taxon>Embryophyta</taxon>
        <taxon>Tracheophyta</taxon>
        <taxon>Spermatophyta</taxon>
        <taxon>Magnoliopsida</taxon>
        <taxon>eudicotyledons</taxon>
        <taxon>Gunneridae</taxon>
        <taxon>Pentapetalae</taxon>
        <taxon>rosids</taxon>
        <taxon>malvids</taxon>
        <taxon>Sapindales</taxon>
        <taxon>Sapindaceae</taxon>
        <taxon>Hippocastanoideae</taxon>
        <taxon>Acereae</taxon>
        <taxon>Acer</taxon>
    </lineage>
</organism>
<evidence type="ECO:0000256" key="3">
    <source>
        <dbReference type="ARBA" id="ARBA00023163"/>
    </source>
</evidence>
<protein>
    <submittedName>
        <fullName evidence="7">Uncharacterized protein</fullName>
    </submittedName>
</protein>
<evidence type="ECO:0000313" key="7">
    <source>
        <dbReference type="EMBL" id="KAK0588904.1"/>
    </source>
</evidence>
<dbReference type="InterPro" id="IPR050560">
    <property type="entry name" value="MYB_TF"/>
</dbReference>
<dbReference type="InterPro" id="IPR009057">
    <property type="entry name" value="Homeodomain-like_sf"/>
</dbReference>
<comment type="subcellular location">
    <subcellularLocation>
        <location evidence="1">Nucleus</location>
    </subcellularLocation>
</comment>
<feature type="domain" description="HTH myb-type" evidence="6">
    <location>
        <begin position="164"/>
        <end position="213"/>
    </location>
</feature>
<reference evidence="7" key="1">
    <citation type="journal article" date="2022" name="Plant J.">
        <title>Strategies of tolerance reflected in two North American maple genomes.</title>
        <authorList>
            <person name="McEvoy S.L."/>
            <person name="Sezen U.U."/>
            <person name="Trouern-Trend A."/>
            <person name="McMahon S.M."/>
            <person name="Schaberg P.G."/>
            <person name="Yang J."/>
            <person name="Wegrzyn J.L."/>
            <person name="Swenson N.G."/>
        </authorList>
    </citation>
    <scope>NUCLEOTIDE SEQUENCE</scope>
    <source>
        <strain evidence="7">NS2018</strain>
    </source>
</reference>
<dbReference type="Proteomes" id="UP001168877">
    <property type="component" value="Unassembled WGS sequence"/>
</dbReference>
<keyword evidence="3" id="KW-0804">Transcription</keyword>
<dbReference type="AlphaFoldDB" id="A0AA39SBU5"/>
<dbReference type="SMART" id="SM00717">
    <property type="entry name" value="SANT"/>
    <property type="match status" value="1"/>
</dbReference>
<comment type="caution">
    <text evidence="7">The sequence shown here is derived from an EMBL/GenBank/DDBJ whole genome shotgun (WGS) entry which is preliminary data.</text>
</comment>
<dbReference type="CDD" id="cd00167">
    <property type="entry name" value="SANT"/>
    <property type="match status" value="1"/>
</dbReference>
<gene>
    <name evidence="7" type="ORF">LWI29_006874</name>
</gene>
<dbReference type="GO" id="GO:0005634">
    <property type="term" value="C:nucleus"/>
    <property type="evidence" value="ECO:0007669"/>
    <property type="project" value="UniProtKB-SubCell"/>
</dbReference>
<sequence length="346" mass="39215">MNFDTSSKEDVPFLSPFLSENHPMNLDYGNRFSSNCFLQNLENHHDLDPNFHELPTNNLLLNSSNFYPSAGEGSSRNPFSRASKIGFDPFVAYTNGVSAALRTHPFTPLVPNGANMVLHGSKITGFWDDPQKIGAHTLSKHPIYQPISFQDQYKSKRATVVDEKSAWSEEEDLILIAAHKKLGNRWAEIARKLPGRSENTIKNHWNATKRRKTKDSTPRNTLLQDYIKSLVKPSTPAIKEPDNRAKRTPKPSTQVLEESLNNFSSGDWHVPNFDHNEALKDVSFVTNMYDGFNFVPFMLDKDPSASIVDEGNLDEFEIPSEIDGSFKEKDVINKEKKLMEIIYKGI</sequence>
<accession>A0AA39SBU5</accession>
<dbReference type="InterPro" id="IPR001005">
    <property type="entry name" value="SANT/Myb"/>
</dbReference>
<dbReference type="Pfam" id="PF00249">
    <property type="entry name" value="Myb_DNA-binding"/>
    <property type="match status" value="1"/>
</dbReference>
<dbReference type="PANTHER" id="PTHR45614">
    <property type="entry name" value="MYB PROTEIN-RELATED"/>
    <property type="match status" value="1"/>
</dbReference>
<dbReference type="InterPro" id="IPR017930">
    <property type="entry name" value="Myb_dom"/>
</dbReference>
<dbReference type="GO" id="GO:0000978">
    <property type="term" value="F:RNA polymerase II cis-regulatory region sequence-specific DNA binding"/>
    <property type="evidence" value="ECO:0007669"/>
    <property type="project" value="TreeGrafter"/>
</dbReference>